<keyword evidence="1" id="KW-0004">4Fe-4S</keyword>
<evidence type="ECO:0000313" key="9">
    <source>
        <dbReference type="EMBL" id="MEX0385679.1"/>
    </source>
</evidence>
<evidence type="ECO:0000259" key="8">
    <source>
        <dbReference type="SMART" id="SM00986"/>
    </source>
</evidence>
<keyword evidence="3" id="KW-0227">DNA damage</keyword>
<dbReference type="PANTHER" id="PTHR33693:SF1">
    <property type="entry name" value="TYPE-4 URACIL-DNA GLYCOSYLASE"/>
    <property type="match status" value="1"/>
</dbReference>
<proteinExistence type="predicted"/>
<evidence type="ECO:0000313" key="10">
    <source>
        <dbReference type="Proteomes" id="UP001556653"/>
    </source>
</evidence>
<evidence type="ECO:0000256" key="6">
    <source>
        <dbReference type="ARBA" id="ARBA00023014"/>
    </source>
</evidence>
<dbReference type="EMBL" id="JBAKFJ010000001">
    <property type="protein sequence ID" value="MEX0385679.1"/>
    <property type="molecule type" value="Genomic_DNA"/>
</dbReference>
<keyword evidence="6" id="KW-0411">Iron-sulfur</keyword>
<keyword evidence="7" id="KW-0234">DNA repair</keyword>
<evidence type="ECO:0000256" key="7">
    <source>
        <dbReference type="ARBA" id="ARBA00023204"/>
    </source>
</evidence>
<accession>A0ABV3S6C6</accession>
<evidence type="ECO:0000256" key="4">
    <source>
        <dbReference type="ARBA" id="ARBA00022801"/>
    </source>
</evidence>
<gene>
    <name evidence="9" type="ORF">V6X64_01545</name>
</gene>
<dbReference type="SUPFAM" id="SSF52141">
    <property type="entry name" value="Uracil-DNA glycosylase-like"/>
    <property type="match status" value="1"/>
</dbReference>
<dbReference type="Proteomes" id="UP001556653">
    <property type="component" value="Unassembled WGS sequence"/>
</dbReference>
<evidence type="ECO:0000256" key="1">
    <source>
        <dbReference type="ARBA" id="ARBA00022485"/>
    </source>
</evidence>
<organism evidence="9 10">
    <name type="scientific">Spiribacter onubensis</name>
    <dbReference type="NCBI Taxonomy" id="3122420"/>
    <lineage>
        <taxon>Bacteria</taxon>
        <taxon>Pseudomonadati</taxon>
        <taxon>Pseudomonadota</taxon>
        <taxon>Gammaproteobacteria</taxon>
        <taxon>Chromatiales</taxon>
        <taxon>Ectothiorhodospiraceae</taxon>
        <taxon>Spiribacter</taxon>
    </lineage>
</organism>
<dbReference type="SMART" id="SM00987">
    <property type="entry name" value="UreE_C"/>
    <property type="match status" value="1"/>
</dbReference>
<name>A0ABV3S6C6_9GAMM</name>
<dbReference type="InterPro" id="IPR005122">
    <property type="entry name" value="Uracil-DNA_glycosylase-like"/>
</dbReference>
<evidence type="ECO:0000256" key="2">
    <source>
        <dbReference type="ARBA" id="ARBA00022723"/>
    </source>
</evidence>
<dbReference type="SMART" id="SM00986">
    <property type="entry name" value="UDG"/>
    <property type="match status" value="1"/>
</dbReference>
<dbReference type="InterPro" id="IPR036895">
    <property type="entry name" value="Uracil-DNA_glycosylase-like_sf"/>
</dbReference>
<dbReference type="Gene3D" id="3.40.470.10">
    <property type="entry name" value="Uracil-DNA glycosylase-like domain"/>
    <property type="match status" value="1"/>
</dbReference>
<sequence>MRHLPAGLLDRFRDAAHELPQRDDAVYAQAGRDPRDPIFGLGPRDAGIAFFGRDPGRDEVHVGVPFIGAGGRQVRRVLYRRHHHGEMIDTGDALKAGEGYFWANTVPYKPEGNRAWPMRVKRQFQPLVAEVLLSLWDGRHVISLGREAFHWFGIGQHREIRQHLLHHWRQPDRFETSLAIEFAGPQGAARTLEIHPLPHPSPLNAIWFKRFPGLLAQRLEMLEGGV</sequence>
<dbReference type="InterPro" id="IPR051536">
    <property type="entry name" value="UDG_Type-4/5"/>
</dbReference>
<comment type="caution">
    <text evidence="9">The sequence shown here is derived from an EMBL/GenBank/DDBJ whole genome shotgun (WGS) entry which is preliminary data.</text>
</comment>
<keyword evidence="4" id="KW-0378">Hydrolase</keyword>
<keyword evidence="2" id="KW-0479">Metal-binding</keyword>
<keyword evidence="10" id="KW-1185">Reference proteome</keyword>
<protein>
    <submittedName>
        <fullName evidence="9">Uracil-DNA glycosylase family protein</fullName>
    </submittedName>
</protein>
<evidence type="ECO:0000256" key="3">
    <source>
        <dbReference type="ARBA" id="ARBA00022763"/>
    </source>
</evidence>
<reference evidence="9 10" key="1">
    <citation type="submission" date="2024-02" db="EMBL/GenBank/DDBJ databases">
        <title>New especies of Spiribacter isolated from saline water.</title>
        <authorList>
            <person name="Leon M.J."/>
            <person name="De La Haba R."/>
            <person name="Sanchez-Porro C."/>
            <person name="Ventosa A."/>
        </authorList>
    </citation>
    <scope>NUCLEOTIDE SEQUENCE [LARGE SCALE GENOMIC DNA]</scope>
    <source>
        <strain evidence="10">ag22IC4-227</strain>
    </source>
</reference>
<feature type="domain" description="Uracil-DNA glycosylase-like" evidence="8">
    <location>
        <begin position="39"/>
        <end position="223"/>
    </location>
</feature>
<dbReference type="PANTHER" id="PTHR33693">
    <property type="entry name" value="TYPE-5 URACIL-DNA GLYCOSYLASE"/>
    <property type="match status" value="1"/>
</dbReference>
<keyword evidence="5" id="KW-0408">Iron</keyword>
<dbReference type="RefSeq" id="WP_367966160.1">
    <property type="nucleotide sequence ID" value="NZ_JBAKFI010000003.1"/>
</dbReference>
<evidence type="ECO:0000256" key="5">
    <source>
        <dbReference type="ARBA" id="ARBA00023004"/>
    </source>
</evidence>
<dbReference type="Pfam" id="PF03167">
    <property type="entry name" value="UDG"/>
    <property type="match status" value="1"/>
</dbReference>